<evidence type="ECO:0000313" key="2">
    <source>
        <dbReference type="EMBL" id="KAG8514816.1"/>
    </source>
</evidence>
<dbReference type="InterPro" id="IPR043504">
    <property type="entry name" value="Peptidase_S1_PA_chymotrypsin"/>
</dbReference>
<sequence length="115" mass="12360">HPQFACQKLIYPGIHDISMCALTGFSHTIRSKASDLLQQAILPLKFNTKCKKYRGRDITDNVVCVGTKVSPCDSGGLLVCKKNGVRKPVVILSSGGITGLTLIPFVCTRAPSSMP</sequence>
<dbReference type="SUPFAM" id="SSF50494">
    <property type="entry name" value="Trypsin-like serine proteases"/>
    <property type="match status" value="1"/>
</dbReference>
<evidence type="ECO:0000313" key="3">
    <source>
        <dbReference type="Proteomes" id="UP000700334"/>
    </source>
</evidence>
<protein>
    <submittedName>
        <fullName evidence="2">Chymotrypsinogen B</fullName>
    </submittedName>
</protein>
<comment type="caution">
    <text evidence="2">The sequence shown here is derived from an EMBL/GenBank/DDBJ whole genome shotgun (WGS) entry which is preliminary data.</text>
</comment>
<dbReference type="Pfam" id="PF00089">
    <property type="entry name" value="Trypsin"/>
    <property type="match status" value="1"/>
</dbReference>
<dbReference type="GO" id="GO:0006508">
    <property type="term" value="P:proteolysis"/>
    <property type="evidence" value="ECO:0007669"/>
    <property type="project" value="InterPro"/>
</dbReference>
<dbReference type="InterPro" id="IPR001254">
    <property type="entry name" value="Trypsin_dom"/>
</dbReference>
<gene>
    <name evidence="2" type="ORF">J0S82_015506</name>
</gene>
<proteinExistence type="predicted"/>
<accession>A0A8J6A8B8</accession>
<keyword evidence="3" id="KW-1185">Reference proteome</keyword>
<dbReference type="AlphaFoldDB" id="A0A8J6A8B8"/>
<name>A0A8J6A8B8_GALPY</name>
<evidence type="ECO:0000259" key="1">
    <source>
        <dbReference type="Pfam" id="PF00089"/>
    </source>
</evidence>
<dbReference type="EMBL" id="JAGFMF010011725">
    <property type="protein sequence ID" value="KAG8514816.1"/>
    <property type="molecule type" value="Genomic_DNA"/>
</dbReference>
<feature type="domain" description="Peptidase S1" evidence="1">
    <location>
        <begin position="18"/>
        <end position="96"/>
    </location>
</feature>
<dbReference type="InterPro" id="IPR009003">
    <property type="entry name" value="Peptidase_S1_PA"/>
</dbReference>
<dbReference type="Proteomes" id="UP000700334">
    <property type="component" value="Unassembled WGS sequence"/>
</dbReference>
<reference evidence="2" key="1">
    <citation type="journal article" date="2021" name="Evol. Appl.">
        <title>The genome of the Pyrenean desman and the effects of bottlenecks and inbreeding on the genomic landscape of an endangered species.</title>
        <authorList>
            <person name="Escoda L."/>
            <person name="Castresana J."/>
        </authorList>
    </citation>
    <scope>NUCLEOTIDE SEQUENCE</scope>
    <source>
        <strain evidence="2">IBE-C5619</strain>
    </source>
</reference>
<feature type="non-terminal residue" evidence="2">
    <location>
        <position position="115"/>
    </location>
</feature>
<dbReference type="Gene3D" id="2.40.10.10">
    <property type="entry name" value="Trypsin-like serine proteases"/>
    <property type="match status" value="1"/>
</dbReference>
<organism evidence="2 3">
    <name type="scientific">Galemys pyrenaicus</name>
    <name type="common">Iberian desman</name>
    <name type="synonym">Pyrenean desman</name>
    <dbReference type="NCBI Taxonomy" id="202257"/>
    <lineage>
        <taxon>Eukaryota</taxon>
        <taxon>Metazoa</taxon>
        <taxon>Chordata</taxon>
        <taxon>Craniata</taxon>
        <taxon>Vertebrata</taxon>
        <taxon>Euteleostomi</taxon>
        <taxon>Mammalia</taxon>
        <taxon>Eutheria</taxon>
        <taxon>Laurasiatheria</taxon>
        <taxon>Eulipotyphla</taxon>
        <taxon>Talpidae</taxon>
        <taxon>Galemys</taxon>
    </lineage>
</organism>
<dbReference type="GO" id="GO:0004252">
    <property type="term" value="F:serine-type endopeptidase activity"/>
    <property type="evidence" value="ECO:0007669"/>
    <property type="project" value="InterPro"/>
</dbReference>